<dbReference type="Proteomes" id="UP001241377">
    <property type="component" value="Unassembled WGS sequence"/>
</dbReference>
<gene>
    <name evidence="1" type="ORF">QFC19_000079</name>
</gene>
<proteinExistence type="predicted"/>
<protein>
    <submittedName>
        <fullName evidence="1">Uncharacterized protein</fullName>
    </submittedName>
</protein>
<sequence>MVTFASGLRHLLEIKRFYEHLLNIPNSDIQTIAWGEVVLRIGGIRQENALTSVRNPEDGSVAQVQDVPKLDAHDVANRIMRQENYLIALFTKDLLDLRVRLPLPTALKRYIPQNMVTSGADGESLYLTFGANSLTKALEWNLRYCLLGFIFDERGRVRKEFVKDRGRHGMIESLRHRFMFMGILNAVFAPFIVLYLVMYSFFRYFEEYHKNPSAIGSRGYTPFARWKFREFNELPHVFERRLDESYPAAKQYVDQFPKEITAITMRFVAFISGAFAAVLLLLSVIDPVFLHFEITPDRTVLFYLGVFTSVLAVSRGMVPANNQVFDPELLLTEVVGYVHYMPESWEGKLHSQQVHAEFSKMFQMKLAIFVQEITSVILTPFILLFSLPACAGKIIDFCREFTVHVNGIGYVCSFAVFDFKREGNVKVDQVDGVADTNNASRLIDKESKMEQSFLHFKITNPEWQPSDAAVSLFLSRTADGDTRGPHALRSPFHSRRSLIRTGAPTTSRPSSLAADTPFAGNDDERLKQKSLLYETALQRSLLLKSNNAGGAKAATRARGSRLKRMDEGPEAEEEDGWETARLGAVGLNADMQESVEGSHGAGMMGLLHQVIKK</sequence>
<keyword evidence="2" id="KW-1185">Reference proteome</keyword>
<accession>A0ACC2WRG0</accession>
<organism evidence="1 2">
    <name type="scientific">Naganishia cerealis</name>
    <dbReference type="NCBI Taxonomy" id="610337"/>
    <lineage>
        <taxon>Eukaryota</taxon>
        <taxon>Fungi</taxon>
        <taxon>Dikarya</taxon>
        <taxon>Basidiomycota</taxon>
        <taxon>Agaricomycotina</taxon>
        <taxon>Tremellomycetes</taxon>
        <taxon>Filobasidiales</taxon>
        <taxon>Filobasidiaceae</taxon>
        <taxon>Naganishia</taxon>
    </lineage>
</organism>
<evidence type="ECO:0000313" key="1">
    <source>
        <dbReference type="EMBL" id="KAJ9113885.1"/>
    </source>
</evidence>
<evidence type="ECO:0000313" key="2">
    <source>
        <dbReference type="Proteomes" id="UP001241377"/>
    </source>
</evidence>
<name>A0ACC2WRG0_9TREE</name>
<dbReference type="EMBL" id="JASBWR010000001">
    <property type="protein sequence ID" value="KAJ9113885.1"/>
    <property type="molecule type" value="Genomic_DNA"/>
</dbReference>
<reference evidence="1" key="1">
    <citation type="submission" date="2023-04" db="EMBL/GenBank/DDBJ databases">
        <title>Draft Genome sequencing of Naganishia species isolated from polar environments using Oxford Nanopore Technology.</title>
        <authorList>
            <person name="Leo P."/>
            <person name="Venkateswaran K."/>
        </authorList>
    </citation>
    <scope>NUCLEOTIDE SEQUENCE</scope>
    <source>
        <strain evidence="1">MNA-CCFEE 5261</strain>
    </source>
</reference>
<comment type="caution">
    <text evidence="1">The sequence shown here is derived from an EMBL/GenBank/DDBJ whole genome shotgun (WGS) entry which is preliminary data.</text>
</comment>